<keyword evidence="2" id="KW-1185">Reference proteome</keyword>
<organism evidence="1 2">
    <name type="scientific">Helianthus annuus</name>
    <name type="common">Common sunflower</name>
    <dbReference type="NCBI Taxonomy" id="4232"/>
    <lineage>
        <taxon>Eukaryota</taxon>
        <taxon>Viridiplantae</taxon>
        <taxon>Streptophyta</taxon>
        <taxon>Embryophyta</taxon>
        <taxon>Tracheophyta</taxon>
        <taxon>Spermatophyta</taxon>
        <taxon>Magnoliopsida</taxon>
        <taxon>eudicotyledons</taxon>
        <taxon>Gunneridae</taxon>
        <taxon>Pentapetalae</taxon>
        <taxon>asterids</taxon>
        <taxon>campanulids</taxon>
        <taxon>Asterales</taxon>
        <taxon>Asteraceae</taxon>
        <taxon>Asteroideae</taxon>
        <taxon>Heliantheae alliance</taxon>
        <taxon>Heliantheae</taxon>
        <taxon>Helianthus</taxon>
    </lineage>
</organism>
<evidence type="ECO:0000313" key="1">
    <source>
        <dbReference type="EMBL" id="OTG07172.1"/>
    </source>
</evidence>
<dbReference type="EMBL" id="CM007900">
    <property type="protein sequence ID" value="OTG07172.1"/>
    <property type="molecule type" value="Genomic_DNA"/>
</dbReference>
<dbReference type="AlphaFoldDB" id="A0A251T950"/>
<gene>
    <name evidence="1" type="ORF">HannXRQ_Chr11g0327331</name>
</gene>
<sequence length="99" mass="11571">MARNLTCRGCQSGRPWDTGDLSEQWDYLVARPHEMERTLRDNEHVFQPVMLEPNGKREVDSSRTSYCDGRVWGFLSRGHSQGYPWFEAYNIVSIWCRGS</sequence>
<accession>A0A251T950</accession>
<reference evidence="2" key="1">
    <citation type="journal article" date="2017" name="Nature">
        <title>The sunflower genome provides insights into oil metabolism, flowering and Asterid evolution.</title>
        <authorList>
            <person name="Badouin H."/>
            <person name="Gouzy J."/>
            <person name="Grassa C.J."/>
            <person name="Murat F."/>
            <person name="Staton S.E."/>
            <person name="Cottret L."/>
            <person name="Lelandais-Briere C."/>
            <person name="Owens G.L."/>
            <person name="Carrere S."/>
            <person name="Mayjonade B."/>
            <person name="Legrand L."/>
            <person name="Gill N."/>
            <person name="Kane N.C."/>
            <person name="Bowers J.E."/>
            <person name="Hubner S."/>
            <person name="Bellec A."/>
            <person name="Berard A."/>
            <person name="Berges H."/>
            <person name="Blanchet N."/>
            <person name="Boniface M.C."/>
            <person name="Brunel D."/>
            <person name="Catrice O."/>
            <person name="Chaidir N."/>
            <person name="Claudel C."/>
            <person name="Donnadieu C."/>
            <person name="Faraut T."/>
            <person name="Fievet G."/>
            <person name="Helmstetter N."/>
            <person name="King M."/>
            <person name="Knapp S.J."/>
            <person name="Lai Z."/>
            <person name="Le Paslier M.C."/>
            <person name="Lippi Y."/>
            <person name="Lorenzon L."/>
            <person name="Mandel J.R."/>
            <person name="Marage G."/>
            <person name="Marchand G."/>
            <person name="Marquand E."/>
            <person name="Bret-Mestries E."/>
            <person name="Morien E."/>
            <person name="Nambeesan S."/>
            <person name="Nguyen T."/>
            <person name="Pegot-Espagnet P."/>
            <person name="Pouilly N."/>
            <person name="Raftis F."/>
            <person name="Sallet E."/>
            <person name="Schiex T."/>
            <person name="Thomas J."/>
            <person name="Vandecasteele C."/>
            <person name="Vares D."/>
            <person name="Vear F."/>
            <person name="Vautrin S."/>
            <person name="Crespi M."/>
            <person name="Mangin B."/>
            <person name="Burke J.M."/>
            <person name="Salse J."/>
            <person name="Munos S."/>
            <person name="Vincourt P."/>
            <person name="Rieseberg L.H."/>
            <person name="Langlade N.B."/>
        </authorList>
    </citation>
    <scope>NUCLEOTIDE SEQUENCE [LARGE SCALE GENOMIC DNA]</scope>
    <source>
        <strain evidence="2">cv. SF193</strain>
    </source>
</reference>
<dbReference type="Proteomes" id="UP000215914">
    <property type="component" value="Chromosome 11"/>
</dbReference>
<protein>
    <submittedName>
        <fullName evidence="1">Uncharacterized protein</fullName>
    </submittedName>
</protein>
<evidence type="ECO:0000313" key="2">
    <source>
        <dbReference type="Proteomes" id="UP000215914"/>
    </source>
</evidence>
<dbReference type="InParanoid" id="A0A251T950"/>
<name>A0A251T950_HELAN</name>
<proteinExistence type="predicted"/>